<dbReference type="PROSITE" id="PS51257">
    <property type="entry name" value="PROKAR_LIPOPROTEIN"/>
    <property type="match status" value="1"/>
</dbReference>
<dbReference type="EC" id="1.8.4.11" evidence="4"/>
<name>A0A318MXD1_9PROT</name>
<dbReference type="EMBL" id="QGLT01000001">
    <property type="protein sequence ID" value="PXZ01455.1"/>
    <property type="molecule type" value="Genomic_DNA"/>
</dbReference>
<dbReference type="Proteomes" id="UP000247565">
    <property type="component" value="Unassembled WGS sequence"/>
</dbReference>
<dbReference type="InterPro" id="IPR002569">
    <property type="entry name" value="Met_Sox_Rdtase_MsrA_dom"/>
</dbReference>
<evidence type="ECO:0000259" key="5">
    <source>
        <dbReference type="Pfam" id="PF01625"/>
    </source>
</evidence>
<dbReference type="PANTHER" id="PTHR43774">
    <property type="entry name" value="PEPTIDE METHIONINE SULFOXIDE REDUCTASE"/>
    <property type="match status" value="1"/>
</dbReference>
<gene>
    <name evidence="4 6" type="primary">msrA</name>
    <name evidence="6" type="ORF">DK869_00105</name>
</gene>
<feature type="active site" evidence="4">
    <location>
        <position position="19"/>
    </location>
</feature>
<dbReference type="InterPro" id="IPR036509">
    <property type="entry name" value="Met_Sox_Rdtase_MsrA_sf"/>
</dbReference>
<evidence type="ECO:0000256" key="2">
    <source>
        <dbReference type="ARBA" id="ARBA00047806"/>
    </source>
</evidence>
<organism evidence="6 7">
    <name type="scientific">Commensalibacter melissae</name>
    <dbReference type="NCBI Taxonomy" id="2070537"/>
    <lineage>
        <taxon>Bacteria</taxon>
        <taxon>Pseudomonadati</taxon>
        <taxon>Pseudomonadota</taxon>
        <taxon>Alphaproteobacteria</taxon>
        <taxon>Acetobacterales</taxon>
        <taxon>Acetobacteraceae</taxon>
    </lineage>
</organism>
<accession>A0A318MXD1</accession>
<dbReference type="Pfam" id="PF01625">
    <property type="entry name" value="PMSR"/>
    <property type="match status" value="1"/>
</dbReference>
<feature type="domain" description="Peptide methionine sulphoxide reductase MsrA" evidence="5">
    <location>
        <begin position="13"/>
        <end position="165"/>
    </location>
</feature>
<evidence type="ECO:0000256" key="1">
    <source>
        <dbReference type="ARBA" id="ARBA00023002"/>
    </source>
</evidence>
<dbReference type="HAMAP" id="MF_01401">
    <property type="entry name" value="MsrA"/>
    <property type="match status" value="1"/>
</dbReference>
<dbReference type="Gene3D" id="3.30.1060.10">
    <property type="entry name" value="Peptide methionine sulphoxide reductase MsrA"/>
    <property type="match status" value="1"/>
</dbReference>
<keyword evidence="1 4" id="KW-0560">Oxidoreductase</keyword>
<dbReference type="OrthoDB" id="4174719at2"/>
<reference evidence="6 7" key="1">
    <citation type="submission" date="2018-05" db="EMBL/GenBank/DDBJ databases">
        <title>Reference genomes for bee gut microbiota database.</title>
        <authorList>
            <person name="Ellegaard K.M."/>
        </authorList>
    </citation>
    <scope>NUCLEOTIDE SEQUENCE [LARGE SCALE GENOMIC DNA]</scope>
    <source>
        <strain evidence="6 7">ESL0284</strain>
    </source>
</reference>
<dbReference type="GO" id="GO:0008113">
    <property type="term" value="F:peptide-methionine (S)-S-oxide reductase activity"/>
    <property type="evidence" value="ECO:0007669"/>
    <property type="project" value="UniProtKB-UniRule"/>
</dbReference>
<dbReference type="AlphaFoldDB" id="A0A318MXD1"/>
<dbReference type="GeneID" id="83702867"/>
<comment type="function">
    <text evidence="4">Has an important function as a repair enzyme for proteins that have been inactivated by oxidation. Catalyzes the reversible oxidation-reduction of methionine sulfoxide in proteins to methionine.</text>
</comment>
<comment type="similarity">
    <text evidence="4">Belongs to the MsrA Met sulfoxide reductase family.</text>
</comment>
<evidence type="ECO:0000256" key="4">
    <source>
        <dbReference type="HAMAP-Rule" id="MF_01401"/>
    </source>
</evidence>
<dbReference type="PANTHER" id="PTHR43774:SF1">
    <property type="entry name" value="PEPTIDE METHIONINE SULFOXIDE REDUCTASE MSRA 2"/>
    <property type="match status" value="1"/>
</dbReference>
<comment type="catalytic activity">
    <reaction evidence="3 4">
        <text>[thioredoxin]-disulfide + L-methionine + H2O = L-methionine (S)-S-oxide + [thioredoxin]-dithiol</text>
        <dbReference type="Rhea" id="RHEA:19993"/>
        <dbReference type="Rhea" id="RHEA-COMP:10698"/>
        <dbReference type="Rhea" id="RHEA-COMP:10700"/>
        <dbReference type="ChEBI" id="CHEBI:15377"/>
        <dbReference type="ChEBI" id="CHEBI:29950"/>
        <dbReference type="ChEBI" id="CHEBI:50058"/>
        <dbReference type="ChEBI" id="CHEBI:57844"/>
        <dbReference type="ChEBI" id="CHEBI:58772"/>
        <dbReference type="EC" id="1.8.4.11"/>
    </reaction>
</comment>
<protein>
    <recommendedName>
        <fullName evidence="4">Peptide methionine sulfoxide reductase MsrA</fullName>
        <shortName evidence="4">Protein-methionine-S-oxide reductase</shortName>
        <ecNumber evidence="4">1.8.4.11</ecNumber>
    </recommendedName>
    <alternativeName>
        <fullName evidence="4">Peptide-methionine (S)-S-oxide reductase</fullName>
        <shortName evidence="4">Peptide Met(O) reductase</shortName>
    </alternativeName>
</protein>
<dbReference type="NCBIfam" id="TIGR00401">
    <property type="entry name" value="msrA"/>
    <property type="match status" value="1"/>
</dbReference>
<dbReference type="SUPFAM" id="SSF55068">
    <property type="entry name" value="Peptide methionine sulfoxide reductase"/>
    <property type="match status" value="1"/>
</dbReference>
<proteinExistence type="inferred from homology"/>
<comment type="caution">
    <text evidence="6">The sequence shown here is derived from an EMBL/GenBank/DDBJ whole genome shotgun (WGS) entry which is preliminary data.</text>
</comment>
<dbReference type="RefSeq" id="WP_110437975.1">
    <property type="nucleotide sequence ID" value="NZ_CP033087.1"/>
</dbReference>
<evidence type="ECO:0000313" key="6">
    <source>
        <dbReference type="EMBL" id="PXZ01455.1"/>
    </source>
</evidence>
<comment type="catalytic activity">
    <reaction evidence="2 4">
        <text>L-methionyl-[protein] + [thioredoxin]-disulfide + H2O = L-methionyl-(S)-S-oxide-[protein] + [thioredoxin]-dithiol</text>
        <dbReference type="Rhea" id="RHEA:14217"/>
        <dbReference type="Rhea" id="RHEA-COMP:10698"/>
        <dbReference type="Rhea" id="RHEA-COMP:10700"/>
        <dbReference type="Rhea" id="RHEA-COMP:12313"/>
        <dbReference type="Rhea" id="RHEA-COMP:12315"/>
        <dbReference type="ChEBI" id="CHEBI:15377"/>
        <dbReference type="ChEBI" id="CHEBI:16044"/>
        <dbReference type="ChEBI" id="CHEBI:29950"/>
        <dbReference type="ChEBI" id="CHEBI:44120"/>
        <dbReference type="ChEBI" id="CHEBI:50058"/>
        <dbReference type="EC" id="1.8.4.11"/>
    </reaction>
</comment>
<dbReference type="GO" id="GO:0033744">
    <property type="term" value="F:L-methionine:thioredoxin-disulfide S-oxidoreductase activity"/>
    <property type="evidence" value="ECO:0007669"/>
    <property type="project" value="RHEA"/>
</dbReference>
<evidence type="ECO:0000313" key="7">
    <source>
        <dbReference type="Proteomes" id="UP000247565"/>
    </source>
</evidence>
<evidence type="ECO:0000256" key="3">
    <source>
        <dbReference type="ARBA" id="ARBA00048782"/>
    </source>
</evidence>
<keyword evidence="7" id="KW-1185">Reference proteome</keyword>
<sequence length="185" mass="21383">MHGNEKNQLTNNIVLGGGCFWCIEAILKNVKGIHTIIPGYSGGYTENPTYKEVCTNQTGHAEVVKIIYDPDTISLDYILKLFFVIHDPTTKDRQGGDIGSQYRSIILPASVEQEKIAYKVKKEIQDEKIWKNPIVTEIKMLDKFYPAEKEHQNYFELHPEVAYCQAVIEPKVRKFRQKFIDYLKK</sequence>